<feature type="repeat" description="ANK" evidence="3">
    <location>
        <begin position="48"/>
        <end position="80"/>
    </location>
</feature>
<feature type="region of interest" description="Disordered" evidence="4">
    <location>
        <begin position="1187"/>
        <end position="1216"/>
    </location>
</feature>
<feature type="repeat" description="ANK" evidence="3">
    <location>
        <begin position="464"/>
        <end position="496"/>
    </location>
</feature>
<dbReference type="PANTHER" id="PTHR24123">
    <property type="entry name" value="ANKYRIN REPEAT-CONTAINING"/>
    <property type="match status" value="1"/>
</dbReference>
<dbReference type="PROSITE" id="PS50088">
    <property type="entry name" value="ANK_REPEAT"/>
    <property type="match status" value="8"/>
</dbReference>
<dbReference type="PANTHER" id="PTHR24123:SF33">
    <property type="entry name" value="PROTEIN HOS4"/>
    <property type="match status" value="1"/>
</dbReference>
<sequence length="1216" mass="136712">MKFKADPTVEDQDGKNALESAIQLGAKECVQAMLENGPEKVVNHCGKNGIPYIIVAVQKGFVEILRLLLENGADVEAKEKKTNRTAVFYAIEIHQLEVLDLLLRYNPTLTIVDHKGENLIHRCCEIPDTRFLERILQNGQQKISKKLMEQQRSSDGKTPVILACEKGNSEQLKKLLDAGADVTVKDEEGKTALHYCADNLETQCAEMLLEADTTLLNIQDEQMYTPMHMAVLAGNENLLKLLIERGADIHCLDENYHTLVHLATASGHPKILEILIQHEADLSSADNYNAYPIHYAAQLTSSTPGISDPKAGEKILKRLLDAGVAHDVVDSGGRQPLLWAACSGNVESCKVLIKAGADVNATDKDDLSALHCAASRGKATCIELLKKSGANVNMSDKNKCTPLFYAITLGNIDCTRVLLKSGADPNHVDMMGRSPAHCAAVKGCLDTIKLLEKEKGDLWITSSQGDYPVHEAAQGGYLDVVKYLLKQRNTKDAVNVKNHAGRTCLHIAAITNNLPLCKTLLNQDVEKNPIMRHKGKEFTPYDIAVSRGYNDLAEYLRSQGCYSLVDLNNLDKIKEQERESKSAKSTRSKHSIKLAKTPEETDEQLKVEAGPSTKPDIVLVPVPEPVQKEHKPKTAIVSAAPAGTAVAPKGKHEDEKEVIKDKEVLPVLIATEQETKTVKDKESEKVEAPVKEPEGQVSTPISRSRVSLQEKEIDRVETTLPDEETLKEPEKLQRKEIPTQDQKEMDDKGSMESVEETTDAKVSKDKGKAKQNKTASKESLLYKYSRGPNNIKAEERGKRKTKKHHLPPSPKNVNKLINAIQESVRTYENLRNNSRQAHQMKRAQLYSGPLHDIVMFGKLMDTYRHGGFTTMEEDDLDNQPNDWDEYLRDQLKFVTHIYEEDKDKPGYGAISDTAKEQHDKLAKDVQDFKKTRDGQRDKFDESDEKQQKKKKNAEAEMDKLAQRTAAMFESVNLEAGETLKCARDLNDTMGEDIKQKRKEQIKTTNSPRELTDLKMQELYEEQQAQLAETEKHRQNKHKTWHKKKDEEMRKKLLQAYRPHLPPQVFTKDKEQNDSQERNSGGSGETSISPVPLDVRRSMPATVQRPRSSQSRMSAAQYKVKDKKLGVQMTEYGLRRVRNPPSPDNELAANWTKKYNGNLRERHSLCFVEPKVYNEILKEEKEIKSRYPRTMKTEHVNGTVSNGDVDSLHESTEPTKS</sequence>
<feature type="region of interest" description="Disordered" evidence="4">
    <location>
        <begin position="1055"/>
        <end position="1118"/>
    </location>
</feature>
<keyword evidence="1" id="KW-0677">Repeat</keyword>
<feature type="region of interest" description="Disordered" evidence="4">
    <location>
        <begin position="918"/>
        <end position="955"/>
    </location>
</feature>
<organism evidence="5 6">
    <name type="scientific">Potamilus streckersoni</name>
    <dbReference type="NCBI Taxonomy" id="2493646"/>
    <lineage>
        <taxon>Eukaryota</taxon>
        <taxon>Metazoa</taxon>
        <taxon>Spiralia</taxon>
        <taxon>Lophotrochozoa</taxon>
        <taxon>Mollusca</taxon>
        <taxon>Bivalvia</taxon>
        <taxon>Autobranchia</taxon>
        <taxon>Heteroconchia</taxon>
        <taxon>Palaeoheterodonta</taxon>
        <taxon>Unionida</taxon>
        <taxon>Unionoidea</taxon>
        <taxon>Unionidae</taxon>
        <taxon>Ambleminae</taxon>
        <taxon>Lampsilini</taxon>
        <taxon>Potamilus</taxon>
    </lineage>
</organism>
<protein>
    <submittedName>
        <fullName evidence="5">Uncharacterized protein</fullName>
    </submittedName>
</protein>
<name>A0AAE0SS33_9BIVA</name>
<proteinExistence type="predicted"/>
<reference evidence="5" key="1">
    <citation type="journal article" date="2021" name="Genome Biol. Evol.">
        <title>A High-Quality Reference Genome for a Parasitic Bivalve with Doubly Uniparental Inheritance (Bivalvia: Unionida).</title>
        <authorList>
            <person name="Smith C.H."/>
        </authorList>
    </citation>
    <scope>NUCLEOTIDE SEQUENCE</scope>
    <source>
        <strain evidence="5">CHS0354</strain>
    </source>
</reference>
<keyword evidence="6" id="KW-1185">Reference proteome</keyword>
<feature type="compositionally biased region" description="Basic and acidic residues" evidence="4">
    <location>
        <begin position="1205"/>
        <end position="1216"/>
    </location>
</feature>
<dbReference type="Pfam" id="PF12796">
    <property type="entry name" value="Ank_2"/>
    <property type="match status" value="4"/>
</dbReference>
<feature type="region of interest" description="Disordered" evidence="4">
    <location>
        <begin position="1027"/>
        <end position="1046"/>
    </location>
</feature>
<keyword evidence="2 3" id="KW-0040">ANK repeat</keyword>
<evidence type="ECO:0000256" key="2">
    <source>
        <dbReference type="ARBA" id="ARBA00023043"/>
    </source>
</evidence>
<evidence type="ECO:0000256" key="3">
    <source>
        <dbReference type="PROSITE-ProRule" id="PRU00023"/>
    </source>
</evidence>
<feature type="compositionally biased region" description="Basic and acidic residues" evidence="4">
    <location>
        <begin position="918"/>
        <end position="939"/>
    </location>
</feature>
<feature type="region of interest" description="Disordered" evidence="4">
    <location>
        <begin position="991"/>
        <end position="1013"/>
    </location>
</feature>
<reference evidence="5" key="2">
    <citation type="journal article" date="2021" name="Genome Biol. Evol.">
        <title>Developing a high-quality reference genome for a parasitic bivalve with doubly uniparental inheritance (Bivalvia: Unionida).</title>
        <authorList>
            <person name="Smith C.H."/>
        </authorList>
    </citation>
    <scope>NUCLEOTIDE SEQUENCE</scope>
    <source>
        <strain evidence="5">CHS0354</strain>
        <tissue evidence="5">Mantle</tissue>
    </source>
</reference>
<dbReference type="InterPro" id="IPR051165">
    <property type="entry name" value="Multifunctional_ANK_Repeat"/>
</dbReference>
<feature type="compositionally biased region" description="Basic and acidic residues" evidence="4">
    <location>
        <begin position="675"/>
        <end position="694"/>
    </location>
</feature>
<comment type="caution">
    <text evidence="5">The sequence shown here is derived from an EMBL/GenBank/DDBJ whole genome shotgun (WGS) entry which is preliminary data.</text>
</comment>
<accession>A0AAE0SS33</accession>
<evidence type="ECO:0000256" key="4">
    <source>
        <dbReference type="SAM" id="MobiDB-lite"/>
    </source>
</evidence>
<feature type="region of interest" description="Disordered" evidence="4">
    <location>
        <begin position="675"/>
        <end position="812"/>
    </location>
</feature>
<feature type="repeat" description="ANK" evidence="3">
    <location>
        <begin position="255"/>
        <end position="287"/>
    </location>
</feature>
<evidence type="ECO:0000313" key="5">
    <source>
        <dbReference type="EMBL" id="KAK3597126.1"/>
    </source>
</evidence>
<feature type="compositionally biased region" description="Basic and acidic residues" evidence="4">
    <location>
        <begin position="724"/>
        <end position="750"/>
    </location>
</feature>
<feature type="compositionally biased region" description="Basic residues" evidence="4">
    <location>
        <begin position="1033"/>
        <end position="1042"/>
    </location>
</feature>
<dbReference type="Proteomes" id="UP001195483">
    <property type="component" value="Unassembled WGS sequence"/>
</dbReference>
<evidence type="ECO:0000256" key="1">
    <source>
        <dbReference type="ARBA" id="ARBA00022737"/>
    </source>
</evidence>
<feature type="repeat" description="ANK" evidence="3">
    <location>
        <begin position="398"/>
        <end position="430"/>
    </location>
</feature>
<feature type="region of interest" description="Disordered" evidence="4">
    <location>
        <begin position="575"/>
        <end position="609"/>
    </location>
</feature>
<dbReference type="EMBL" id="JAEAOA010002223">
    <property type="protein sequence ID" value="KAK3597126.1"/>
    <property type="molecule type" value="Genomic_DNA"/>
</dbReference>
<dbReference type="InterPro" id="IPR036770">
    <property type="entry name" value="Ankyrin_rpt-contain_sf"/>
</dbReference>
<feature type="repeat" description="ANK" evidence="3">
    <location>
        <begin position="155"/>
        <end position="187"/>
    </location>
</feature>
<gene>
    <name evidence="5" type="ORF">CHS0354_038046</name>
</gene>
<dbReference type="AlphaFoldDB" id="A0AAE0SS33"/>
<feature type="compositionally biased region" description="Basic and acidic residues" evidence="4">
    <location>
        <begin position="708"/>
        <end position="717"/>
    </location>
</feature>
<dbReference type="Gene3D" id="1.25.40.20">
    <property type="entry name" value="Ankyrin repeat-containing domain"/>
    <property type="match status" value="4"/>
</dbReference>
<feature type="repeat" description="ANK" evidence="3">
    <location>
        <begin position="365"/>
        <end position="397"/>
    </location>
</feature>
<feature type="compositionally biased region" description="Basic and acidic residues" evidence="4">
    <location>
        <begin position="991"/>
        <end position="1001"/>
    </location>
</feature>
<feature type="compositionally biased region" description="Polar residues" evidence="4">
    <location>
        <begin position="1104"/>
        <end position="1113"/>
    </location>
</feature>
<feature type="compositionally biased region" description="Basic and acidic residues" evidence="4">
    <location>
        <begin position="758"/>
        <end position="768"/>
    </location>
</feature>
<feature type="compositionally biased region" description="Basic residues" evidence="4">
    <location>
        <begin position="584"/>
        <end position="593"/>
    </location>
</feature>
<feature type="compositionally biased region" description="Basic and acidic residues" evidence="4">
    <location>
        <begin position="1066"/>
        <end position="1076"/>
    </location>
</feature>
<dbReference type="Pfam" id="PF00023">
    <property type="entry name" value="Ank"/>
    <property type="match status" value="1"/>
</dbReference>
<feature type="compositionally biased region" description="Basic and acidic residues" evidence="4">
    <location>
        <begin position="596"/>
        <end position="606"/>
    </location>
</feature>
<feature type="repeat" description="ANK" evidence="3">
    <location>
        <begin position="222"/>
        <end position="254"/>
    </location>
</feature>
<feature type="compositionally biased region" description="Polar residues" evidence="4">
    <location>
        <begin position="696"/>
        <end position="707"/>
    </location>
</feature>
<dbReference type="PROSITE" id="PS50297">
    <property type="entry name" value="ANK_REP_REGION"/>
    <property type="match status" value="8"/>
</dbReference>
<dbReference type="SUPFAM" id="SSF48403">
    <property type="entry name" value="Ankyrin repeat"/>
    <property type="match status" value="3"/>
</dbReference>
<dbReference type="InterPro" id="IPR002110">
    <property type="entry name" value="Ankyrin_rpt"/>
</dbReference>
<evidence type="ECO:0000313" key="6">
    <source>
        <dbReference type="Proteomes" id="UP001195483"/>
    </source>
</evidence>
<feature type="repeat" description="ANK" evidence="3">
    <location>
        <begin position="332"/>
        <end position="364"/>
    </location>
</feature>
<dbReference type="SMART" id="SM00248">
    <property type="entry name" value="ANK"/>
    <property type="match status" value="16"/>
</dbReference>
<reference evidence="5" key="3">
    <citation type="submission" date="2023-05" db="EMBL/GenBank/DDBJ databases">
        <authorList>
            <person name="Smith C.H."/>
        </authorList>
    </citation>
    <scope>NUCLEOTIDE SEQUENCE</scope>
    <source>
        <strain evidence="5">CHS0354</strain>
        <tissue evidence="5">Mantle</tissue>
    </source>
</reference>